<reference evidence="9 10" key="1">
    <citation type="submission" date="2023-07" db="EMBL/GenBank/DDBJ databases">
        <title>Genomic Encyclopedia of Type Strains, Phase IV (KMG-IV): sequencing the most valuable type-strain genomes for metagenomic binning, comparative biology and taxonomic classification.</title>
        <authorList>
            <person name="Goeker M."/>
        </authorList>
    </citation>
    <scope>NUCLEOTIDE SEQUENCE [LARGE SCALE GENOMIC DNA]</scope>
    <source>
        <strain evidence="9 10">DSM 19619</strain>
    </source>
</reference>
<dbReference type="PROSITE" id="PS00091">
    <property type="entry name" value="THYMIDYLATE_SYNTHASE"/>
    <property type="match status" value="1"/>
</dbReference>
<sequence length="313" mass="35680">MLDRARTSHPERRYLDLMERVWREGSPRRDRTGVGTRAVFGERLAFDLSDGTIPLLTTKRVSWKTIVRELLWFLGGETNIRPLLQDGVTIWTDWPLARYRRETGEAVTQAAFEARIVADEAFAQAWGDLGPVYGAQWRHWPRYEPAGEGLFRRTPEGIDQISRLVHDIRTNPSSRRLLFTGWNVAELDGMALPPCHMTYQYFVADGRLSGLLHQRSCDVGLGVPYNLVTAALLLRMLAQQCDLEPGEFVWFGGDVHLYENHGELVATQLAREPRPWPTLAFARRPASILDYRFEDFVVEGYDPHPAIPAPIAV</sequence>
<feature type="binding site" description="in other chain" evidence="6">
    <location>
        <begin position="256"/>
        <end position="258"/>
    </location>
    <ligand>
        <name>dUMP</name>
        <dbReference type="ChEBI" id="CHEBI:246422"/>
        <note>ligand shared between dimeric partners</note>
    </ligand>
</feature>
<gene>
    <name evidence="6" type="primary">thyA</name>
    <name evidence="9" type="ORF">QO011_004491</name>
</gene>
<feature type="domain" description="Thymidylate synthase/dCMP hydroxymethylase" evidence="8">
    <location>
        <begin position="13"/>
        <end position="313"/>
    </location>
</feature>
<evidence type="ECO:0000256" key="1">
    <source>
        <dbReference type="ARBA" id="ARBA00011947"/>
    </source>
</evidence>
<dbReference type="PANTHER" id="PTHR11548:SF9">
    <property type="entry name" value="THYMIDYLATE SYNTHASE"/>
    <property type="match status" value="1"/>
</dbReference>
<dbReference type="InterPro" id="IPR020940">
    <property type="entry name" value="Thymidylate_synthase_AS"/>
</dbReference>
<dbReference type="InterPro" id="IPR000398">
    <property type="entry name" value="Thymidylate_synthase"/>
</dbReference>
<dbReference type="EMBL" id="JAUSVX010000009">
    <property type="protein sequence ID" value="MDQ0471466.1"/>
    <property type="molecule type" value="Genomic_DNA"/>
</dbReference>
<evidence type="ECO:0000259" key="8">
    <source>
        <dbReference type="Pfam" id="PF00303"/>
    </source>
</evidence>
<keyword evidence="5 6" id="KW-0545">Nucleotide biosynthesis</keyword>
<dbReference type="GO" id="GO:0032259">
    <property type="term" value="P:methylation"/>
    <property type="evidence" value="ECO:0007669"/>
    <property type="project" value="UniProtKB-KW"/>
</dbReference>
<keyword evidence="2 6" id="KW-0963">Cytoplasm</keyword>
<evidence type="ECO:0000256" key="4">
    <source>
        <dbReference type="ARBA" id="ARBA00022679"/>
    </source>
</evidence>
<comment type="caution">
    <text evidence="6">Lacks conserved residue(s) required for the propagation of feature annotation.</text>
</comment>
<organism evidence="9 10">
    <name type="scientific">Labrys wisconsinensis</name>
    <dbReference type="NCBI Taxonomy" id="425677"/>
    <lineage>
        <taxon>Bacteria</taxon>
        <taxon>Pseudomonadati</taxon>
        <taxon>Pseudomonadota</taxon>
        <taxon>Alphaproteobacteria</taxon>
        <taxon>Hyphomicrobiales</taxon>
        <taxon>Xanthobacteraceae</taxon>
        <taxon>Labrys</taxon>
    </lineage>
</organism>
<keyword evidence="3 6" id="KW-0489">Methyltransferase</keyword>
<keyword evidence="4 6" id="KW-0808">Transferase</keyword>
<dbReference type="RefSeq" id="WP_307276663.1">
    <property type="nucleotide sequence ID" value="NZ_JAUSVX010000009.1"/>
</dbReference>
<dbReference type="EC" id="2.1.1.45" evidence="1 6"/>
<evidence type="ECO:0000313" key="10">
    <source>
        <dbReference type="Proteomes" id="UP001242480"/>
    </source>
</evidence>
<comment type="subcellular location">
    <subcellularLocation>
        <location evidence="6">Cytoplasm</location>
    </subcellularLocation>
</comment>
<accession>A0ABU0JD76</accession>
<comment type="caution">
    <text evidence="9">The sequence shown here is derived from an EMBL/GenBank/DDBJ whole genome shotgun (WGS) entry which is preliminary data.</text>
</comment>
<dbReference type="HAMAP" id="MF_00008">
    <property type="entry name" value="Thymidy_synth_bact"/>
    <property type="match status" value="1"/>
</dbReference>
<feature type="binding site" description="in other chain" evidence="6">
    <location>
        <position position="226"/>
    </location>
    <ligand>
        <name>dUMP</name>
        <dbReference type="ChEBI" id="CHEBI:246422"/>
        <note>ligand shared between dimeric partners</note>
    </ligand>
</feature>
<protein>
    <recommendedName>
        <fullName evidence="1 6">Thymidylate synthase</fullName>
        <shortName evidence="6">TS</shortName>
        <shortName evidence="6">TSase</shortName>
        <ecNumber evidence="1 6">2.1.1.45</ecNumber>
    </recommendedName>
</protein>
<feature type="active site" description="Nucleophile" evidence="6">
    <location>
        <position position="195"/>
    </location>
</feature>
<feature type="binding site" evidence="6">
    <location>
        <position position="312"/>
    </location>
    <ligand>
        <name>(6R)-5,10-methylene-5,6,7,8-tetrahydrofolate</name>
        <dbReference type="ChEBI" id="CHEBI:15636"/>
    </ligand>
</feature>
<evidence type="ECO:0000313" key="9">
    <source>
        <dbReference type="EMBL" id="MDQ0471466.1"/>
    </source>
</evidence>
<dbReference type="NCBIfam" id="TIGR03284">
    <property type="entry name" value="thym_sym"/>
    <property type="match status" value="1"/>
</dbReference>
<dbReference type="GO" id="GO:0004799">
    <property type="term" value="F:thymidylate synthase activity"/>
    <property type="evidence" value="ECO:0007669"/>
    <property type="project" value="UniProtKB-EC"/>
</dbReference>
<evidence type="ECO:0000256" key="5">
    <source>
        <dbReference type="ARBA" id="ARBA00022727"/>
    </source>
</evidence>
<comment type="function">
    <text evidence="6">Catalyzes the reductive methylation of 2'-deoxyuridine-5'-monophosphate (dUMP) to 2'-deoxythymidine-5'-monophosphate (dTMP) while utilizing 5,10-methylenetetrahydrofolate (mTHF) as the methyl donor and reductant in the reaction, yielding dihydrofolate (DHF) as a by-product. This enzymatic reaction provides an intracellular de novo source of dTMP, an essential precursor for DNA biosynthesis.</text>
</comment>
<dbReference type="Proteomes" id="UP001242480">
    <property type="component" value="Unassembled WGS sequence"/>
</dbReference>
<feature type="binding site" evidence="6">
    <location>
        <begin position="175"/>
        <end position="176"/>
    </location>
    <ligand>
        <name>dUMP</name>
        <dbReference type="ChEBI" id="CHEBI:246422"/>
        <note>ligand shared between dimeric partners</note>
    </ligand>
</feature>
<name>A0ABU0JD76_9HYPH</name>
<feature type="active site" evidence="7">
    <location>
        <position position="195"/>
    </location>
</feature>
<dbReference type="NCBIfam" id="NF002497">
    <property type="entry name" value="PRK01827.1-3"/>
    <property type="match status" value="1"/>
</dbReference>
<feature type="binding site" description="in other chain" evidence="6">
    <location>
        <position position="31"/>
    </location>
    <ligand>
        <name>dUMP</name>
        <dbReference type="ChEBI" id="CHEBI:246422"/>
        <note>ligand shared between dimeric partners</note>
    </ligand>
</feature>
<dbReference type="CDD" id="cd00351">
    <property type="entry name" value="TS_Pyrimidine_HMase"/>
    <property type="match status" value="1"/>
</dbReference>
<comment type="similarity">
    <text evidence="6">Belongs to the thymidylate synthase family. Bacterial-type ThyA subfamily.</text>
</comment>
<dbReference type="InterPro" id="IPR036926">
    <property type="entry name" value="Thymidate_synth/dCMP_Mease_sf"/>
</dbReference>
<dbReference type="Gene3D" id="3.30.572.10">
    <property type="entry name" value="Thymidylate synthase/dCMP hydroxymethylase domain"/>
    <property type="match status" value="1"/>
</dbReference>
<dbReference type="PANTHER" id="PTHR11548">
    <property type="entry name" value="THYMIDYLATE SYNTHASE 1"/>
    <property type="match status" value="1"/>
</dbReference>
<evidence type="ECO:0000256" key="6">
    <source>
        <dbReference type="HAMAP-Rule" id="MF_00008"/>
    </source>
</evidence>
<keyword evidence="10" id="KW-1185">Reference proteome</keyword>
<comment type="catalytic activity">
    <reaction evidence="6">
        <text>dUMP + (6R)-5,10-methylene-5,6,7,8-tetrahydrofolate = 7,8-dihydrofolate + dTMP</text>
        <dbReference type="Rhea" id="RHEA:12104"/>
        <dbReference type="ChEBI" id="CHEBI:15636"/>
        <dbReference type="ChEBI" id="CHEBI:57451"/>
        <dbReference type="ChEBI" id="CHEBI:63528"/>
        <dbReference type="ChEBI" id="CHEBI:246422"/>
        <dbReference type="EC" id="2.1.1.45"/>
    </reaction>
</comment>
<dbReference type="Pfam" id="PF00303">
    <property type="entry name" value="Thymidylat_synt"/>
    <property type="match status" value="1"/>
</dbReference>
<feature type="binding site" description="in other chain" evidence="6">
    <location>
        <begin position="215"/>
        <end position="218"/>
    </location>
    <ligand>
        <name>dUMP</name>
        <dbReference type="ChEBI" id="CHEBI:246422"/>
        <note>ligand shared between dimeric partners</note>
    </ligand>
</feature>
<proteinExistence type="inferred from homology"/>
<dbReference type="SUPFAM" id="SSF55831">
    <property type="entry name" value="Thymidylate synthase/dCMP hydroxymethylase"/>
    <property type="match status" value="1"/>
</dbReference>
<dbReference type="InterPro" id="IPR045097">
    <property type="entry name" value="Thymidate_synth/dCMP_Mease"/>
</dbReference>
<evidence type="ECO:0000256" key="7">
    <source>
        <dbReference type="PROSITE-ProRule" id="PRU10016"/>
    </source>
</evidence>
<comment type="pathway">
    <text evidence="6">Pyrimidine metabolism; dTTP biosynthesis.</text>
</comment>
<evidence type="ECO:0000256" key="2">
    <source>
        <dbReference type="ARBA" id="ARBA00022490"/>
    </source>
</evidence>
<feature type="binding site" evidence="6">
    <location>
        <position position="218"/>
    </location>
    <ligand>
        <name>(6R)-5,10-methylene-5,6,7,8-tetrahydrofolate</name>
        <dbReference type="ChEBI" id="CHEBI:15636"/>
    </ligand>
</feature>
<comment type="subunit">
    <text evidence="6">Homodimer.</text>
</comment>
<dbReference type="InterPro" id="IPR023451">
    <property type="entry name" value="Thymidate_synth/dCMP_Mease_dom"/>
</dbReference>
<dbReference type="PRINTS" id="PR00108">
    <property type="entry name" value="THYMDSNTHASE"/>
</dbReference>
<evidence type="ECO:0000256" key="3">
    <source>
        <dbReference type="ARBA" id="ARBA00022603"/>
    </source>
</evidence>